<dbReference type="KEGG" id="smia:P344_05410"/>
<sequence length="92" mass="11098">MLAFLYSKEPKIMGTEEFNEQLTLSELINLKIKITYFLCNYFEKKGLLVGDYFYEDQINTLITQHFKEINPLLEQQFGVQYLIYRKMENLQK</sequence>
<dbReference type="PATRIC" id="fig|838561.3.peg.1040"/>
<dbReference type="HOGENOM" id="CLU_2411702_0_0_14"/>
<dbReference type="Proteomes" id="UP000019260">
    <property type="component" value="Chromosome"/>
</dbReference>
<proteinExistence type="predicted"/>
<dbReference type="EMBL" id="CP006720">
    <property type="protein sequence ID" value="AHI58403.1"/>
    <property type="molecule type" value="Genomic_DNA"/>
</dbReference>
<evidence type="ECO:0000313" key="1">
    <source>
        <dbReference type="EMBL" id="AHI58403.1"/>
    </source>
</evidence>
<keyword evidence="2" id="KW-1185">Reference proteome</keyword>
<protein>
    <submittedName>
        <fullName evidence="1">Uncharacterized protein</fullName>
    </submittedName>
</protein>
<organism evidence="1 2">
    <name type="scientific">Spiroplasma mirum ATCC 29335</name>
    <dbReference type="NCBI Taxonomy" id="838561"/>
    <lineage>
        <taxon>Bacteria</taxon>
        <taxon>Bacillati</taxon>
        <taxon>Mycoplasmatota</taxon>
        <taxon>Mollicutes</taxon>
        <taxon>Entomoplasmatales</taxon>
        <taxon>Spiroplasmataceae</taxon>
        <taxon>Spiroplasma</taxon>
    </lineage>
</organism>
<accession>W6AM65</accession>
<name>W6AM65_9MOLU</name>
<reference evidence="1 2" key="1">
    <citation type="submission" date="2013-09" db="EMBL/GenBank/DDBJ databases">
        <title>Complete genome sequence of Spiroplasma mirum suckling mouse cataract agent.</title>
        <authorList>
            <person name="Landry C.A."/>
            <person name="Bastian F.O."/>
            <person name="Thune R.L."/>
        </authorList>
    </citation>
    <scope>NUCLEOTIDE SEQUENCE [LARGE SCALE GENOMIC DNA]</scope>
    <source>
        <strain evidence="1 2">SMCA</strain>
    </source>
</reference>
<evidence type="ECO:0000313" key="2">
    <source>
        <dbReference type="Proteomes" id="UP000019260"/>
    </source>
</evidence>
<dbReference type="AlphaFoldDB" id="W6AM65"/>
<gene>
    <name evidence="1" type="ORF">P344_05410</name>
</gene>